<feature type="compositionally biased region" description="Basic and acidic residues" evidence="1">
    <location>
        <begin position="281"/>
        <end position="290"/>
    </location>
</feature>
<feature type="region of interest" description="Disordered" evidence="1">
    <location>
        <begin position="229"/>
        <end position="290"/>
    </location>
</feature>
<evidence type="ECO:0000313" key="4">
    <source>
        <dbReference type="Proteomes" id="UP000250235"/>
    </source>
</evidence>
<dbReference type="Proteomes" id="UP000250235">
    <property type="component" value="Unassembled WGS sequence"/>
</dbReference>
<feature type="compositionally biased region" description="Basic and acidic residues" evidence="1">
    <location>
        <begin position="1"/>
        <end position="14"/>
    </location>
</feature>
<dbReference type="AlphaFoldDB" id="A0A2Z7C9U1"/>
<keyword evidence="4" id="KW-1185">Reference proteome</keyword>
<proteinExistence type="predicted"/>
<evidence type="ECO:0000256" key="1">
    <source>
        <dbReference type="SAM" id="MobiDB-lite"/>
    </source>
</evidence>
<feature type="domain" description="Calmodulin-binding" evidence="2">
    <location>
        <begin position="377"/>
        <end position="490"/>
    </location>
</feature>
<gene>
    <name evidence="3" type="ORF">F511_07458</name>
</gene>
<evidence type="ECO:0000259" key="2">
    <source>
        <dbReference type="SMART" id="SM01054"/>
    </source>
</evidence>
<dbReference type="OrthoDB" id="766386at2759"/>
<accession>A0A2Z7C9U1</accession>
<dbReference type="InterPro" id="IPR012417">
    <property type="entry name" value="CaM-bd_dom_pln"/>
</dbReference>
<feature type="compositionally biased region" description="Basic residues" evidence="1">
    <location>
        <begin position="248"/>
        <end position="262"/>
    </location>
</feature>
<dbReference type="PANTHER" id="PTHR33349:SF1">
    <property type="entry name" value="EMB|CAB62594.1"/>
    <property type="match status" value="1"/>
</dbReference>
<feature type="region of interest" description="Disordered" evidence="1">
    <location>
        <begin position="112"/>
        <end position="198"/>
    </location>
</feature>
<sequence length="500" mass="55479">MAEQRTDPSVDPKTNEVVPRYLRPSSGSCHDLCKYGKKHVFEEKPWKASRRRVAKPSQSELAPVEVFVSGKPKKEKLREQKLSIDTNKFSLNMKLSAGIKSLSPKPKISLVVKTHSPRRNASFGDKKKLPKFKSPSVRKSVSPDPPEVIKREILPPSKQVEVPEQEGSLTDTKLSRNKSRTYYQSDKRSPSLRSNLVKVKVPLSSVENSDGKGRMDVDVNTGRKTTDLKASATKVLKSTAAPSSPRVTRSKRASVIARKTRSSKLASPMKNQNGLLRPKTRTSEDESVPEKTLHVVEMGTRSDSLDSISDDMSRGKSTSLAHDKHDDEIDHICGDADDLSLSDNRSVKNEKVEPVTENGKMALIKSKVILSEDKCRSPVKLKFRSGKVVDLMSDNNNARRLKFRKRNIVGAANSKVDMSTKTYRKIGNNDGATDAKLSSEKVVLKHQDVRGKKSDLLLFNNVIEETASKLVKSRKSKVKALVGAFETVISLQEKTPSSTL</sequence>
<reference evidence="3 4" key="1">
    <citation type="journal article" date="2015" name="Proc. Natl. Acad. Sci. U.S.A.">
        <title>The resurrection genome of Boea hygrometrica: A blueprint for survival of dehydration.</title>
        <authorList>
            <person name="Xiao L."/>
            <person name="Yang G."/>
            <person name="Zhang L."/>
            <person name="Yang X."/>
            <person name="Zhao S."/>
            <person name="Ji Z."/>
            <person name="Zhou Q."/>
            <person name="Hu M."/>
            <person name="Wang Y."/>
            <person name="Chen M."/>
            <person name="Xu Y."/>
            <person name="Jin H."/>
            <person name="Xiao X."/>
            <person name="Hu G."/>
            <person name="Bao F."/>
            <person name="Hu Y."/>
            <person name="Wan P."/>
            <person name="Li L."/>
            <person name="Deng X."/>
            <person name="Kuang T."/>
            <person name="Xiang C."/>
            <person name="Zhu J.K."/>
            <person name="Oliver M.J."/>
            <person name="He Y."/>
        </authorList>
    </citation>
    <scope>NUCLEOTIDE SEQUENCE [LARGE SCALE GENOMIC DNA]</scope>
    <source>
        <strain evidence="4">cv. XS01</strain>
    </source>
</reference>
<dbReference type="Pfam" id="PF07839">
    <property type="entry name" value="CaM_binding"/>
    <property type="match status" value="1"/>
</dbReference>
<evidence type="ECO:0000313" key="3">
    <source>
        <dbReference type="EMBL" id="KZV42761.1"/>
    </source>
</evidence>
<dbReference type="PANTHER" id="PTHR33349">
    <property type="entry name" value="EMB|CAB62594.1"/>
    <property type="match status" value="1"/>
</dbReference>
<protein>
    <recommendedName>
        <fullName evidence="2">Calmodulin-binding domain-containing protein</fullName>
    </recommendedName>
</protein>
<dbReference type="GO" id="GO:0005516">
    <property type="term" value="F:calmodulin binding"/>
    <property type="evidence" value="ECO:0007669"/>
    <property type="project" value="InterPro"/>
</dbReference>
<feature type="compositionally biased region" description="Polar residues" evidence="1">
    <location>
        <begin position="263"/>
        <end position="274"/>
    </location>
</feature>
<dbReference type="EMBL" id="KQ998961">
    <property type="protein sequence ID" value="KZV42761.1"/>
    <property type="molecule type" value="Genomic_DNA"/>
</dbReference>
<dbReference type="SMART" id="SM01054">
    <property type="entry name" value="CaM_binding"/>
    <property type="match status" value="1"/>
</dbReference>
<organism evidence="3 4">
    <name type="scientific">Dorcoceras hygrometricum</name>
    <dbReference type="NCBI Taxonomy" id="472368"/>
    <lineage>
        <taxon>Eukaryota</taxon>
        <taxon>Viridiplantae</taxon>
        <taxon>Streptophyta</taxon>
        <taxon>Embryophyta</taxon>
        <taxon>Tracheophyta</taxon>
        <taxon>Spermatophyta</taxon>
        <taxon>Magnoliopsida</taxon>
        <taxon>eudicotyledons</taxon>
        <taxon>Gunneridae</taxon>
        <taxon>Pentapetalae</taxon>
        <taxon>asterids</taxon>
        <taxon>lamiids</taxon>
        <taxon>Lamiales</taxon>
        <taxon>Gesneriaceae</taxon>
        <taxon>Didymocarpoideae</taxon>
        <taxon>Trichosporeae</taxon>
        <taxon>Loxocarpinae</taxon>
        <taxon>Dorcoceras</taxon>
    </lineage>
</organism>
<feature type="region of interest" description="Disordered" evidence="1">
    <location>
        <begin position="1"/>
        <end position="22"/>
    </location>
</feature>
<name>A0A2Z7C9U1_9LAMI</name>